<feature type="binding site" evidence="11">
    <location>
        <position position="374"/>
    </location>
    <ligand>
        <name>substrate</name>
    </ligand>
</feature>
<sequence>MRGAGLDEAIAAVAPIVADVRDRGDTALLEWTERFDGPRPDGIRVPCERIAAASVPHDVRDALRRMIGSVRAFSEAQRPSDTSVEAAPGIVSERRWVPLDAVGVCVPSGRSPLPSSLVMTAVPAQVAGVRRIAVVTPNPDEAILAVARELGLDEVYAVGGAQAVAALAYGTDTIAAVDKIVGPGSAYVTAAKLLVSSRVGIDLPAGPSEVVVIADGGADPAACAADLLAQAEHGPDSEALLLTTDRALSEAVAIIVAEYENIVVELVESLDEALERSEAFAPEHLELHVADAEALVARIRNAGSVFVGGSAVVGDYAAGATHVLPTGGLARSSGGLGLESFLKPLQIVRASAAGAAAAAAVIGPIARVEGLPLHAAAAEHAVRAR</sequence>
<keyword evidence="8" id="KW-0560">Oxidoreductase</keyword>
<dbReference type="EMBL" id="QQZY01000007">
    <property type="protein sequence ID" value="RDI73729.1"/>
    <property type="molecule type" value="Genomic_DNA"/>
</dbReference>
<dbReference type="InterPro" id="IPR001692">
    <property type="entry name" value="Histidinol_DH_CS"/>
</dbReference>
<dbReference type="GO" id="GO:0004399">
    <property type="term" value="F:histidinol dehydrogenase activity"/>
    <property type="evidence" value="ECO:0007669"/>
    <property type="project" value="UniProtKB-EC"/>
</dbReference>
<dbReference type="PIRSF" id="PIRSF000099">
    <property type="entry name" value="Histidinol_dh"/>
    <property type="match status" value="1"/>
</dbReference>
<dbReference type="Pfam" id="PF00815">
    <property type="entry name" value="Histidinol_dh"/>
    <property type="match status" value="1"/>
</dbReference>
<feature type="binding site" evidence="12">
    <location>
        <position position="230"/>
    </location>
    <ligand>
        <name>Zn(2+)</name>
        <dbReference type="ChEBI" id="CHEBI:29105"/>
    </ligand>
</feature>
<dbReference type="Gene3D" id="1.20.5.1300">
    <property type="match status" value="1"/>
</dbReference>
<dbReference type="AlphaFoldDB" id="A0A7M2YVX4"/>
<evidence type="ECO:0000256" key="11">
    <source>
        <dbReference type="PIRSR" id="PIRSR000099-3"/>
    </source>
</evidence>
<dbReference type="PROSITE" id="PS00611">
    <property type="entry name" value="HISOL_DEHYDROGENASE"/>
    <property type="match status" value="1"/>
</dbReference>
<evidence type="ECO:0000256" key="9">
    <source>
        <dbReference type="ARBA" id="ARBA00049489"/>
    </source>
</evidence>
<dbReference type="EC" id="1.1.1.23" evidence="4"/>
<comment type="pathway">
    <text evidence="2">Amino-acid biosynthesis; L-histidine biosynthesis; L-histidine from 5-phospho-alpha-D-ribose 1-diphosphate: step 9/9.</text>
</comment>
<evidence type="ECO:0000256" key="5">
    <source>
        <dbReference type="ARBA" id="ARBA00016531"/>
    </source>
</evidence>
<name>A0A7M2YVX4_9ACTN</name>
<feature type="binding site" evidence="11">
    <location>
        <position position="369"/>
    </location>
    <ligand>
        <name>substrate</name>
    </ligand>
</feature>
<dbReference type="SUPFAM" id="SSF53720">
    <property type="entry name" value="ALDH-like"/>
    <property type="match status" value="1"/>
</dbReference>
<reference evidence="14 15" key="1">
    <citation type="submission" date="2018-07" db="EMBL/GenBank/DDBJ databases">
        <title>High-quality-draft genome sequence of Gaiella occulta.</title>
        <authorList>
            <person name="Severino R."/>
            <person name="Froufe H.J.C."/>
            <person name="Rainey F.A."/>
            <person name="Barroso C."/>
            <person name="Albuquerque L."/>
            <person name="Lobo-Da-Cunha A."/>
            <person name="Da Costa M.S."/>
            <person name="Egas C."/>
        </authorList>
    </citation>
    <scope>NUCLEOTIDE SEQUENCE [LARGE SCALE GENOMIC DNA]</scope>
    <source>
        <strain evidence="14 15">F2-233</strain>
    </source>
</reference>
<accession>A0A7M2YVX4</accession>
<evidence type="ECO:0000256" key="2">
    <source>
        <dbReference type="ARBA" id="ARBA00004940"/>
    </source>
</evidence>
<keyword evidence="6 12" id="KW-0479">Metal-binding</keyword>
<feature type="binding site" evidence="12">
    <location>
        <position position="374"/>
    </location>
    <ligand>
        <name>Zn(2+)</name>
        <dbReference type="ChEBI" id="CHEBI:29105"/>
    </ligand>
</feature>
<comment type="catalytic activity">
    <reaction evidence="9">
        <text>L-histidinol + 2 NAD(+) + H2O = L-histidine + 2 NADH + 3 H(+)</text>
        <dbReference type="Rhea" id="RHEA:20641"/>
        <dbReference type="ChEBI" id="CHEBI:15377"/>
        <dbReference type="ChEBI" id="CHEBI:15378"/>
        <dbReference type="ChEBI" id="CHEBI:57540"/>
        <dbReference type="ChEBI" id="CHEBI:57595"/>
        <dbReference type="ChEBI" id="CHEBI:57699"/>
        <dbReference type="ChEBI" id="CHEBI:57945"/>
        <dbReference type="EC" id="1.1.1.23"/>
    </reaction>
</comment>
<dbReference type="CDD" id="cd06572">
    <property type="entry name" value="Histidinol_dh"/>
    <property type="match status" value="1"/>
</dbReference>
<dbReference type="NCBIfam" id="TIGR00069">
    <property type="entry name" value="hisD"/>
    <property type="match status" value="1"/>
</dbReference>
<feature type="binding site" evidence="11">
    <location>
        <position position="208"/>
    </location>
    <ligand>
        <name>substrate</name>
    </ligand>
</feature>
<evidence type="ECO:0000256" key="7">
    <source>
        <dbReference type="ARBA" id="ARBA00022833"/>
    </source>
</evidence>
<dbReference type="GO" id="GO:0051287">
    <property type="term" value="F:NAD binding"/>
    <property type="evidence" value="ECO:0007669"/>
    <property type="project" value="InterPro"/>
</dbReference>
<keyword evidence="7 12" id="KW-0862">Zinc</keyword>
<comment type="caution">
    <text evidence="14">The sequence shown here is derived from an EMBL/GenBank/DDBJ whole genome shotgun (WGS) entry which is preliminary data.</text>
</comment>
<dbReference type="PRINTS" id="PR00083">
    <property type="entry name" value="HOLDHDRGNASE"/>
</dbReference>
<feature type="binding site" evidence="11">
    <location>
        <position position="230"/>
    </location>
    <ligand>
        <name>substrate</name>
    </ligand>
</feature>
<dbReference type="FunFam" id="3.40.50.1980:FF:000001">
    <property type="entry name" value="Histidinol dehydrogenase"/>
    <property type="match status" value="1"/>
</dbReference>
<evidence type="ECO:0000256" key="12">
    <source>
        <dbReference type="PIRSR" id="PIRSR000099-4"/>
    </source>
</evidence>
<evidence type="ECO:0000256" key="8">
    <source>
        <dbReference type="ARBA" id="ARBA00023002"/>
    </source>
</evidence>
<evidence type="ECO:0000256" key="3">
    <source>
        <dbReference type="ARBA" id="ARBA00010178"/>
    </source>
</evidence>
<comment type="similarity">
    <text evidence="3 13">Belongs to the histidinol dehydrogenase family.</text>
</comment>
<feature type="binding site" evidence="12">
    <location>
        <position position="315"/>
    </location>
    <ligand>
        <name>Zn(2+)</name>
        <dbReference type="ChEBI" id="CHEBI:29105"/>
    </ligand>
</feature>
<evidence type="ECO:0000256" key="6">
    <source>
        <dbReference type="ARBA" id="ARBA00022723"/>
    </source>
</evidence>
<evidence type="ECO:0000313" key="14">
    <source>
        <dbReference type="EMBL" id="RDI73729.1"/>
    </source>
</evidence>
<gene>
    <name evidence="14" type="ORF">Gocc_2642</name>
</gene>
<evidence type="ECO:0000256" key="1">
    <source>
        <dbReference type="ARBA" id="ARBA00003850"/>
    </source>
</evidence>
<dbReference type="InterPro" id="IPR012131">
    <property type="entry name" value="Hstdl_DH"/>
</dbReference>
<proteinExistence type="inferred from homology"/>
<dbReference type="InterPro" id="IPR016161">
    <property type="entry name" value="Ald_DH/histidinol_DH"/>
</dbReference>
<comment type="function">
    <text evidence="1">Catalyzes the sequential NAD-dependent oxidations of L-histidinol to L-histidinaldehyde and then to L-histidine.</text>
</comment>
<organism evidence="14 15">
    <name type="scientific">Gaiella occulta</name>
    <dbReference type="NCBI Taxonomy" id="1002870"/>
    <lineage>
        <taxon>Bacteria</taxon>
        <taxon>Bacillati</taxon>
        <taxon>Actinomycetota</taxon>
        <taxon>Thermoleophilia</taxon>
        <taxon>Gaiellales</taxon>
        <taxon>Gaiellaceae</taxon>
        <taxon>Gaiella</taxon>
    </lineage>
</organism>
<feature type="active site" description="Proton acceptor" evidence="10">
    <location>
        <position position="284"/>
    </location>
</feature>
<dbReference type="UniPathway" id="UPA00031">
    <property type="reaction ID" value="UER00014"/>
</dbReference>
<protein>
    <recommendedName>
        <fullName evidence="5">Histidinol dehydrogenase</fullName>
        <ecNumber evidence="4">1.1.1.23</ecNumber>
    </recommendedName>
</protein>
<dbReference type="GO" id="GO:0005737">
    <property type="term" value="C:cytoplasm"/>
    <property type="evidence" value="ECO:0007669"/>
    <property type="project" value="TreeGrafter"/>
</dbReference>
<feature type="binding site" evidence="11">
    <location>
        <position position="284"/>
    </location>
    <ligand>
        <name>substrate</name>
    </ligand>
</feature>
<feature type="binding site" evidence="11">
    <location>
        <position position="233"/>
    </location>
    <ligand>
        <name>substrate</name>
    </ligand>
</feature>
<dbReference type="Proteomes" id="UP000254134">
    <property type="component" value="Unassembled WGS sequence"/>
</dbReference>
<evidence type="ECO:0000256" key="10">
    <source>
        <dbReference type="PIRSR" id="PIRSR000099-1"/>
    </source>
</evidence>
<evidence type="ECO:0000256" key="13">
    <source>
        <dbReference type="RuleBase" id="RU004175"/>
    </source>
</evidence>
<reference evidence="15" key="2">
    <citation type="journal article" date="2019" name="MicrobiologyOpen">
        <title>High-quality draft genome sequence of Gaiella occulta isolated from a 150 meter deep mineral water borehole and comparison with the genome sequences of other deep-branching lineages of the phylum Actinobacteria.</title>
        <authorList>
            <person name="Severino R."/>
            <person name="Froufe H.J.C."/>
            <person name="Barroso C."/>
            <person name="Albuquerque L."/>
            <person name="Lobo-da-Cunha A."/>
            <person name="da Costa M.S."/>
            <person name="Egas C."/>
        </authorList>
    </citation>
    <scope>NUCLEOTIDE SEQUENCE [LARGE SCALE GENOMIC DNA]</scope>
    <source>
        <strain evidence="15">F2-233</strain>
    </source>
</reference>
<feature type="binding site" evidence="12">
    <location>
        <position position="233"/>
    </location>
    <ligand>
        <name>Zn(2+)</name>
        <dbReference type="ChEBI" id="CHEBI:29105"/>
    </ligand>
</feature>
<dbReference type="Gene3D" id="3.40.50.1980">
    <property type="entry name" value="Nitrogenase molybdenum iron protein domain"/>
    <property type="match status" value="2"/>
</dbReference>
<feature type="binding site" evidence="11">
    <location>
        <position position="315"/>
    </location>
    <ligand>
        <name>substrate</name>
    </ligand>
</feature>
<dbReference type="GO" id="GO:0046872">
    <property type="term" value="F:metal ion binding"/>
    <property type="evidence" value="ECO:0007669"/>
    <property type="project" value="UniProtKB-KW"/>
</dbReference>
<evidence type="ECO:0000313" key="15">
    <source>
        <dbReference type="Proteomes" id="UP000254134"/>
    </source>
</evidence>
<dbReference type="RefSeq" id="WP_181813672.1">
    <property type="nucleotide sequence ID" value="NZ_QQZY01000007.1"/>
</dbReference>
<comment type="cofactor">
    <cofactor evidence="12">
        <name>Zn(2+)</name>
        <dbReference type="ChEBI" id="CHEBI:29105"/>
    </cofactor>
    <text evidence="12">Binds 1 zinc ion per subunit.</text>
</comment>
<dbReference type="PANTHER" id="PTHR21256">
    <property type="entry name" value="HISTIDINOL DEHYDROGENASE HDH"/>
    <property type="match status" value="1"/>
</dbReference>
<dbReference type="GO" id="GO:0000105">
    <property type="term" value="P:L-histidine biosynthetic process"/>
    <property type="evidence" value="ECO:0007669"/>
    <property type="project" value="UniProtKB-UniPathway"/>
</dbReference>
<keyword evidence="15" id="KW-1185">Reference proteome</keyword>
<evidence type="ECO:0000256" key="4">
    <source>
        <dbReference type="ARBA" id="ARBA00012965"/>
    </source>
</evidence>
<dbReference type="InterPro" id="IPR022695">
    <property type="entry name" value="Histidinol_DH_monofunct"/>
</dbReference>
<feature type="active site" description="Proton acceptor" evidence="10">
    <location>
        <position position="283"/>
    </location>
</feature>
<dbReference type="PANTHER" id="PTHR21256:SF2">
    <property type="entry name" value="HISTIDINE BIOSYNTHESIS TRIFUNCTIONAL PROTEIN"/>
    <property type="match status" value="1"/>
</dbReference>